<dbReference type="EMBL" id="JACIFU010000001">
    <property type="protein sequence ID" value="MBB4172450.1"/>
    <property type="molecule type" value="Genomic_DNA"/>
</dbReference>
<feature type="compositionally biased region" description="Basic and acidic residues" evidence="1">
    <location>
        <begin position="1"/>
        <end position="12"/>
    </location>
</feature>
<keyword evidence="3" id="KW-0436">Ligase</keyword>
<dbReference type="InterPro" id="IPR003672">
    <property type="entry name" value="CobN/Mg_chltase"/>
</dbReference>
<name>A0A7W6Q490_9RHOB</name>
<organism evidence="3 4">
    <name type="scientific">Sulfitobacter noctilucicola</name>
    <dbReference type="NCBI Taxonomy" id="1342301"/>
    <lineage>
        <taxon>Bacteria</taxon>
        <taxon>Pseudomonadati</taxon>
        <taxon>Pseudomonadota</taxon>
        <taxon>Alphaproteobacteria</taxon>
        <taxon>Rhodobacterales</taxon>
        <taxon>Roseobacteraceae</taxon>
        <taxon>Sulfitobacter</taxon>
    </lineage>
</organism>
<dbReference type="CDD" id="cd10150">
    <property type="entry name" value="CobN_like"/>
    <property type="match status" value="1"/>
</dbReference>
<evidence type="ECO:0000259" key="2">
    <source>
        <dbReference type="Pfam" id="PF02514"/>
    </source>
</evidence>
<evidence type="ECO:0000313" key="3">
    <source>
        <dbReference type="EMBL" id="MBB4172450.1"/>
    </source>
</evidence>
<dbReference type="PANTHER" id="PTHR44119:SF4">
    <property type="entry name" value="AEROBIC COBALTOCHELATASE SUBUNIT COBN"/>
    <property type="match status" value="1"/>
</dbReference>
<evidence type="ECO:0000256" key="1">
    <source>
        <dbReference type="SAM" id="MobiDB-lite"/>
    </source>
</evidence>
<comment type="caution">
    <text evidence="3">The sequence shown here is derived from an EMBL/GenBank/DDBJ whole genome shotgun (WGS) entry which is preliminary data.</text>
</comment>
<feature type="domain" description="CobN/magnesium chelatase" evidence="2">
    <location>
        <begin position="683"/>
        <end position="1074"/>
    </location>
</feature>
<protein>
    <submittedName>
        <fullName evidence="3">Cobaltochelatase CobN</fullName>
        <ecNumber evidence="3">6.6.1.2</ecNumber>
    </submittedName>
</protein>
<feature type="domain" description="CobN/magnesium chelatase" evidence="2">
    <location>
        <begin position="172"/>
        <end position="679"/>
    </location>
</feature>
<sequence length="1084" mass="117220">MHVVFRESHGLEDSETPFDPGQTPADLVVLSFSDSDLGAFAAGWHRGGGAEGKLPTLRLCNLTALRHPASVDNYVEQTLTGAKGILIRLIGGENYWPYGIMQVQDFARRNDIALAVLPADGREDPALDQHSTLPVSTLRRLSHLCDAGGAVAAQAALAQLSLAAGFYAGPVTGTKTVPTCGYYDPDHGIVTKCPRSKMGDAPFIVVTFYRSYLTAADTAPVDAVIQALRSRGFSAVGLFVPSLKNPEGRTFLDKALKDHPPCAIVNATAFSGRGADGGSPLDAPGCPVFQVALSTARKKEWATSERGLSPADLAMHVVLPEVDGRIFSGVVSFKAPEKKDPHLEFSRFSHRANAERIEAVVDRIAGWHHLATTQSIDRKLALVLSTYPGRDDQIAHAVGLDALASTEDMLMTLANAGYAVTPQIGFGKSLPHTTIEWPLSEYTKALHQLPKQLRDDLQTAWGDPALDPLVHDAAFQFPAQHCGNALVALQPERGAIDQRDSDYHDLARVPRHSYVAFYLWLRAQGMHALVHIGAHGTLEWLPGKSVALSNDCWPEALTAHLPVIYPFIVNDPGEAAQAKRRIGAVTLGHLPPPMKDSATPDGLLQLERLLDEYSTADGLDPARRDRLIGTIRSEAQAAGVEADLGLNEDSCMAEAVTAIDRFVCDIKESQYGDGLHTFGLGDGETDGLLKALDGKFVTPGPSGSPYRGRSDVLPTGRNLFAVDPRSVPTRAAHAQGVKLAEELIRRHLQDEGDYPKGLVVDLWGSATMRTAGEEIAMAMHLAGLAPKWDTGSERVSGFEVLPLALINRPRIDVTLRISGLFRDIFPGLSQLFEGGALALAEREEALDMNPYRTKTPRVFGPKPGLYGMNMEAAMLDYSKEGRGAAGEAWLKASEWSLDAKGDAHQNRAALEQRLQTTDAFAHIQDLTESDVLLASDYASHEGGFAAAMAHLGAAKPNMYHVDTTKVGTPRARTMAEEIARVVRARAANPEWASGMMRHAFRGAAEIAATLDNLAAFAHLTREVPAHLFDLYYDATLGRDDLVEFMDRENPAALQAMRDRFAALRDAGLWVTRRNSISATMDAAE</sequence>
<dbReference type="GO" id="GO:0051116">
    <property type="term" value="F:cobaltochelatase activity"/>
    <property type="evidence" value="ECO:0007669"/>
    <property type="project" value="UniProtKB-EC"/>
</dbReference>
<dbReference type="Pfam" id="PF02514">
    <property type="entry name" value="CobN-Mg_chel"/>
    <property type="match status" value="2"/>
</dbReference>
<dbReference type="AlphaFoldDB" id="A0A7W6Q490"/>
<accession>A0A7W6Q490</accession>
<dbReference type="RefSeq" id="WP_025055457.1">
    <property type="nucleotide sequence ID" value="NZ_JACIFU010000001.1"/>
</dbReference>
<feature type="region of interest" description="Disordered" evidence="1">
    <location>
        <begin position="1"/>
        <end position="21"/>
    </location>
</feature>
<gene>
    <name evidence="3" type="ORF">GGR93_000211</name>
</gene>
<dbReference type="NCBIfam" id="NF008973">
    <property type="entry name" value="PRK12321.1"/>
    <property type="match status" value="1"/>
</dbReference>
<keyword evidence="4" id="KW-1185">Reference proteome</keyword>
<dbReference type="EC" id="6.6.1.2" evidence="3"/>
<evidence type="ECO:0000313" key="4">
    <source>
        <dbReference type="Proteomes" id="UP000565745"/>
    </source>
</evidence>
<dbReference type="OrthoDB" id="9757976at2"/>
<dbReference type="PANTHER" id="PTHR44119">
    <property type="entry name" value="MAGNESIUM-CHELATASE SUBUNIT CHLH, CHLOROPLASTIC"/>
    <property type="match status" value="1"/>
</dbReference>
<proteinExistence type="predicted"/>
<dbReference type="Proteomes" id="UP000565745">
    <property type="component" value="Unassembled WGS sequence"/>
</dbReference>
<reference evidence="3 4" key="1">
    <citation type="submission" date="2020-08" db="EMBL/GenBank/DDBJ databases">
        <title>Genomic Encyclopedia of Type Strains, Phase IV (KMG-IV): sequencing the most valuable type-strain genomes for metagenomic binning, comparative biology and taxonomic classification.</title>
        <authorList>
            <person name="Goeker M."/>
        </authorList>
    </citation>
    <scope>NUCLEOTIDE SEQUENCE [LARGE SCALE GENOMIC DNA]</scope>
    <source>
        <strain evidence="3 4">DSM 101015</strain>
    </source>
</reference>